<reference evidence="1" key="1">
    <citation type="journal article" date="2020" name="Stud. Mycol.">
        <title>101 Dothideomycetes genomes: a test case for predicting lifestyles and emergence of pathogens.</title>
        <authorList>
            <person name="Haridas S."/>
            <person name="Albert R."/>
            <person name="Binder M."/>
            <person name="Bloem J."/>
            <person name="Labutti K."/>
            <person name="Salamov A."/>
            <person name="Andreopoulos B."/>
            <person name="Baker S."/>
            <person name="Barry K."/>
            <person name="Bills G."/>
            <person name="Bluhm B."/>
            <person name="Cannon C."/>
            <person name="Castanera R."/>
            <person name="Culley D."/>
            <person name="Daum C."/>
            <person name="Ezra D."/>
            <person name="Gonzalez J."/>
            <person name="Henrissat B."/>
            <person name="Kuo A."/>
            <person name="Liang C."/>
            <person name="Lipzen A."/>
            <person name="Lutzoni F."/>
            <person name="Magnuson J."/>
            <person name="Mondo S."/>
            <person name="Nolan M."/>
            <person name="Ohm R."/>
            <person name="Pangilinan J."/>
            <person name="Park H.-J."/>
            <person name="Ramirez L."/>
            <person name="Alfaro M."/>
            <person name="Sun H."/>
            <person name="Tritt A."/>
            <person name="Yoshinaga Y."/>
            <person name="Zwiers L.-H."/>
            <person name="Turgeon B."/>
            <person name="Goodwin S."/>
            <person name="Spatafora J."/>
            <person name="Crous P."/>
            <person name="Grigoriev I."/>
        </authorList>
    </citation>
    <scope>NUCLEOTIDE SEQUENCE</scope>
    <source>
        <strain evidence="1">CBS 121410</strain>
    </source>
</reference>
<dbReference type="AlphaFoldDB" id="A0A9P4I2G8"/>
<dbReference type="Proteomes" id="UP000799776">
    <property type="component" value="Unassembled WGS sequence"/>
</dbReference>
<gene>
    <name evidence="1" type="ORF">K490DRAFT_53638</name>
</gene>
<protein>
    <submittedName>
        <fullName evidence="1">Uncharacterized protein</fullName>
    </submittedName>
</protein>
<keyword evidence="2" id="KW-1185">Reference proteome</keyword>
<dbReference type="EMBL" id="ML978712">
    <property type="protein sequence ID" value="KAF2090661.1"/>
    <property type="molecule type" value="Genomic_DNA"/>
</dbReference>
<evidence type="ECO:0000313" key="2">
    <source>
        <dbReference type="Proteomes" id="UP000799776"/>
    </source>
</evidence>
<name>A0A9P4I2G8_9PEZI</name>
<comment type="caution">
    <text evidence="1">The sequence shown here is derived from an EMBL/GenBank/DDBJ whole genome shotgun (WGS) entry which is preliminary data.</text>
</comment>
<evidence type="ECO:0000313" key="1">
    <source>
        <dbReference type="EMBL" id="KAF2090661.1"/>
    </source>
</evidence>
<proteinExistence type="predicted"/>
<organism evidence="1 2">
    <name type="scientific">Saccharata proteae CBS 121410</name>
    <dbReference type="NCBI Taxonomy" id="1314787"/>
    <lineage>
        <taxon>Eukaryota</taxon>
        <taxon>Fungi</taxon>
        <taxon>Dikarya</taxon>
        <taxon>Ascomycota</taxon>
        <taxon>Pezizomycotina</taxon>
        <taxon>Dothideomycetes</taxon>
        <taxon>Dothideomycetes incertae sedis</taxon>
        <taxon>Botryosphaeriales</taxon>
        <taxon>Saccharataceae</taxon>
        <taxon>Saccharata</taxon>
    </lineage>
</organism>
<sequence length="155" mass="17221">MYATSTRAQRYNATVRLRYLSSEEDVRGQGRQLRERYVVDGWVVVFASFACCPVEVESRTTSDNHAACATGCGFSRFFVLREEKAKRCQRPLAREMPTEEGEVMHVMSLSAEVATQSLTLVPDGGGAAWLLRLADQGQRHATVTLLLSVVHAALR</sequence>
<accession>A0A9P4I2G8</accession>